<comment type="similarity">
    <text evidence="2">Belongs to the pterin-4-alpha-carbinolamine dehydratase family.</text>
</comment>
<dbReference type="GO" id="GO:0006729">
    <property type="term" value="P:tetrahydrobiopterin biosynthetic process"/>
    <property type="evidence" value="ECO:0007669"/>
    <property type="project" value="InterPro"/>
</dbReference>
<evidence type="ECO:0000313" key="6">
    <source>
        <dbReference type="Proteomes" id="UP001305652"/>
    </source>
</evidence>
<dbReference type="PANTHER" id="PTHR12599:SF0">
    <property type="entry name" value="PTERIN-4-ALPHA-CARBINOLAMINE DEHYDRATASE"/>
    <property type="match status" value="1"/>
</dbReference>
<accession>A0AAX4FVI2</accession>
<evidence type="ECO:0000313" key="5">
    <source>
        <dbReference type="EMBL" id="WOX57909.1"/>
    </source>
</evidence>
<dbReference type="RefSeq" id="WP_318621677.1">
    <property type="nucleotide sequence ID" value="NZ_CP137642.1"/>
</dbReference>
<dbReference type="GO" id="GO:0008124">
    <property type="term" value="F:4-alpha-hydroxytetrahydrobiopterin dehydratase activity"/>
    <property type="evidence" value="ECO:0007669"/>
    <property type="project" value="UniProtKB-EC"/>
</dbReference>
<dbReference type="Proteomes" id="UP001305652">
    <property type="component" value="Chromosome"/>
</dbReference>
<dbReference type="AlphaFoldDB" id="A0AAX4FVI2"/>
<dbReference type="Gene3D" id="3.30.1360.20">
    <property type="entry name" value="Transcriptional coactivator/pterin dehydratase"/>
    <property type="match status" value="1"/>
</dbReference>
<comment type="catalytic activity">
    <reaction evidence="1">
        <text>(4aS,6R)-4a-hydroxy-L-erythro-5,6,7,8-tetrahydrobiopterin = (6R)-L-erythro-6,7-dihydrobiopterin + H2O</text>
        <dbReference type="Rhea" id="RHEA:11920"/>
        <dbReference type="ChEBI" id="CHEBI:15377"/>
        <dbReference type="ChEBI" id="CHEBI:15642"/>
        <dbReference type="ChEBI" id="CHEBI:43120"/>
        <dbReference type="EC" id="4.2.1.96"/>
    </reaction>
</comment>
<protein>
    <recommendedName>
        <fullName evidence="3">4a-hydroxytetrahydrobiopterin dehydratase</fullName>
        <ecNumber evidence="3">4.2.1.96</ecNumber>
    </recommendedName>
</protein>
<dbReference type="InterPro" id="IPR001533">
    <property type="entry name" value="Pterin_deHydtase"/>
</dbReference>
<evidence type="ECO:0000256" key="3">
    <source>
        <dbReference type="ARBA" id="ARBA00013252"/>
    </source>
</evidence>
<dbReference type="EC" id="4.2.1.96" evidence="3"/>
<dbReference type="KEGG" id="mrc:R6Y96_01235"/>
<gene>
    <name evidence="5" type="ORF">R6Y96_01235</name>
</gene>
<dbReference type="InterPro" id="IPR036428">
    <property type="entry name" value="PCD_sf"/>
</dbReference>
<evidence type="ECO:0000256" key="2">
    <source>
        <dbReference type="ARBA" id="ARBA00006472"/>
    </source>
</evidence>
<keyword evidence="6" id="KW-1185">Reference proteome</keyword>
<evidence type="ECO:0000256" key="1">
    <source>
        <dbReference type="ARBA" id="ARBA00001554"/>
    </source>
</evidence>
<dbReference type="EMBL" id="CP137642">
    <property type="protein sequence ID" value="WOX57909.1"/>
    <property type="molecule type" value="Genomic_DNA"/>
</dbReference>
<evidence type="ECO:0000256" key="4">
    <source>
        <dbReference type="ARBA" id="ARBA00023239"/>
    </source>
</evidence>
<proteinExistence type="inferred from homology"/>
<organism evidence="5 6">
    <name type="scientific">Methanoculleus receptaculi</name>
    <dbReference type="NCBI Taxonomy" id="394967"/>
    <lineage>
        <taxon>Archaea</taxon>
        <taxon>Methanobacteriati</taxon>
        <taxon>Methanobacteriota</taxon>
        <taxon>Stenosarchaea group</taxon>
        <taxon>Methanomicrobia</taxon>
        <taxon>Methanomicrobiales</taxon>
        <taxon>Methanomicrobiaceae</taxon>
        <taxon>Methanoculleus</taxon>
    </lineage>
</organism>
<sequence length="115" mass="13127">MDLSSEAIRPDVANTAPLTRREITELLPEVRGWSLKEGRLAARFGFKGFPEALAFLNRVAEFAARENHFPDLSIQEERYVEVAWYTYAIGGLSRNDFIMAARLSEQLRRRRGGIV</sequence>
<name>A0AAX4FVI2_9EURY</name>
<dbReference type="Pfam" id="PF01329">
    <property type="entry name" value="Pterin_4a"/>
    <property type="match status" value="1"/>
</dbReference>
<dbReference type="PANTHER" id="PTHR12599">
    <property type="entry name" value="PTERIN-4-ALPHA-CARBINOLAMINE DEHYDRATASE"/>
    <property type="match status" value="1"/>
</dbReference>
<keyword evidence="4" id="KW-0456">Lyase</keyword>
<reference evidence="5 6" key="1">
    <citation type="submission" date="2023-10" db="EMBL/GenBank/DDBJ databases">
        <title>The complete genome sequence of Methanoculleus receptaculi DSM 18860.</title>
        <authorList>
            <person name="Lai S.-J."/>
            <person name="You Y.-T."/>
            <person name="Chen S.-C."/>
        </authorList>
    </citation>
    <scope>NUCLEOTIDE SEQUENCE [LARGE SCALE GENOMIC DNA]</scope>
    <source>
        <strain evidence="5 6">DSM 18860</strain>
    </source>
</reference>
<dbReference type="SUPFAM" id="SSF55248">
    <property type="entry name" value="PCD-like"/>
    <property type="match status" value="1"/>
</dbReference>
<dbReference type="GeneID" id="85731738"/>